<reference evidence="2" key="1">
    <citation type="submission" date="2017-06" db="EMBL/GenBank/DDBJ databases">
        <authorList>
            <person name="Assis F.L."/>
            <person name="Abrahao J.S."/>
            <person name="Silva L."/>
            <person name="Khalil J.B."/>
            <person name="Rodrigues R."/>
            <person name="Silva L.S."/>
            <person name="Boratto P."/>
            <person name="Andrade M."/>
            <person name="Kroon E.G."/>
            <person name="Ribeiro B."/>
            <person name="Bergier I."/>
            <person name="Seligmann H."/>
            <person name="Ghigo E."/>
            <person name="Colson P."/>
            <person name="Levasseur A."/>
            <person name="Raoult D."/>
            <person name="Scola B.L."/>
        </authorList>
    </citation>
    <scope>NUCLEOTIDE SEQUENCE</scope>
    <source>
        <strain evidence="2">Deep ocean</strain>
    </source>
</reference>
<dbReference type="SUPFAM" id="SSF143990">
    <property type="entry name" value="YbiA-like"/>
    <property type="match status" value="1"/>
</dbReference>
<dbReference type="Pfam" id="PF08719">
    <property type="entry name" value="NADAR"/>
    <property type="match status" value="1"/>
</dbReference>
<evidence type="ECO:0000313" key="2">
    <source>
        <dbReference type="EMBL" id="QKU33483.1"/>
    </source>
</evidence>
<dbReference type="Gene3D" id="1.10.357.40">
    <property type="entry name" value="YbiA-like"/>
    <property type="match status" value="1"/>
</dbReference>
<dbReference type="EMBL" id="MF405918">
    <property type="protein sequence ID" value="QKU33483.1"/>
    <property type="molecule type" value="Genomic_DNA"/>
</dbReference>
<reference evidence="2" key="2">
    <citation type="journal article" date="2018" name="Nat. Commun.">
        <title>Tailed giant Tupanvirus possesses the most complete translational apparatus of the known virosphere.</title>
        <authorList>
            <person name="Abrahao J."/>
            <person name="Silva L."/>
            <person name="Silva L.S."/>
            <person name="Khalil J.Y.B."/>
            <person name="Rodrigues R."/>
            <person name="Arantes T."/>
            <person name="Assis F."/>
            <person name="Boratto P."/>
            <person name="Andrade M."/>
            <person name="Kroon E.G."/>
            <person name="Ribeiro B."/>
            <person name="Bergier I."/>
            <person name="Seligmann H."/>
            <person name="Ghigo E."/>
            <person name="Colson P."/>
            <person name="Levasseur A."/>
            <person name="Kroemer G."/>
            <person name="Raoult D."/>
            <person name="La Scola B."/>
        </authorList>
    </citation>
    <scope>NUCLEOTIDE SEQUENCE [LARGE SCALE GENOMIC DNA]</scope>
    <source>
        <strain evidence="2">Deep ocean</strain>
    </source>
</reference>
<dbReference type="RefSeq" id="YP_010780083.1">
    <property type="nucleotide sequence ID" value="NC_075038.1"/>
</dbReference>
<dbReference type="GeneID" id="80516774"/>
<sequence>METDKYILFCGHTPNQAGVHVFSQWYPAKFVENVNENTTIEYQNAEQYMMAHKALLFGDSFYFDKIMETNNPFMIKKYGRQICDFNPDIWDKHKFDIVTEGNRLKFGQNPALMKRLLETGNKTIVEAAHYDKVWGIGLKAEDAIKIPEAQWPGQNLLGKALMVVRDENK</sequence>
<feature type="domain" description="NADAR" evidence="1">
    <location>
        <begin position="16"/>
        <end position="167"/>
    </location>
</feature>
<dbReference type="CDD" id="cd15457">
    <property type="entry name" value="NADAR"/>
    <property type="match status" value="1"/>
</dbReference>
<dbReference type="InterPro" id="IPR012816">
    <property type="entry name" value="NADAR"/>
</dbReference>
<organism evidence="2">
    <name type="scientific">Tupanvirus deep ocean</name>
    <dbReference type="NCBI Taxonomy" id="2126984"/>
    <lineage>
        <taxon>Viruses</taxon>
        <taxon>Varidnaviria</taxon>
        <taxon>Bamfordvirae</taxon>
        <taxon>Nucleocytoviricota</taxon>
        <taxon>Megaviricetes</taxon>
        <taxon>Imitervirales</taxon>
        <taxon>Mimiviridae</taxon>
        <taxon>Megamimivirinae</taxon>
        <taxon>Tupanvirus</taxon>
        <taxon>Tupanvirus altamarinense</taxon>
    </lineage>
</organism>
<name>A0A6N1NN05_9VIRU</name>
<proteinExistence type="predicted"/>
<dbReference type="KEGG" id="vg:80516774"/>
<dbReference type="NCBIfam" id="TIGR02464">
    <property type="entry name" value="ribofla_fusion"/>
    <property type="match status" value="1"/>
</dbReference>
<protein>
    <recommendedName>
        <fullName evidence="1">NADAR domain-containing protein</fullName>
    </recommendedName>
</protein>
<evidence type="ECO:0000259" key="1">
    <source>
        <dbReference type="Pfam" id="PF08719"/>
    </source>
</evidence>
<accession>A0A6N1NN05</accession>
<dbReference type="InterPro" id="IPR037238">
    <property type="entry name" value="YbiA-like_sf"/>
</dbReference>